<evidence type="ECO:0000313" key="11">
    <source>
        <dbReference type="EMBL" id="CAE7021584.1"/>
    </source>
</evidence>
<sequence length="858" mass="94112">MGLIAGAVAVFLLDSVFVLARVLFSSRCGAVDLLLLAGRLVGGSFLAALALRLVKGRPLLDVELNSNVSEQQQQLKRKEKGEKWSSLLLFLAFFYLSACSLRVALEVVTVDVSSFWNSLWVVIEILSLPIMQLEFVFIKGLVEEMSAGDGVKLSLHEHLLYWNDVENKGFVECSVCNEKVGERTGGFLVVQCRQCTGNEWGHGGFQVCTCCFRKNARGGSAGGLLRGDKGPKHMARLTVMQYIRRLAAQVQVSTLAMVAISVACSQSLNAYIPKTQGDIITALTTGSKDSFDHYLTDFACLVVAQAVAATALSVTSRALSARLFSDMSIKLFASLLKQDIAFYDHTMTGQMSARLFNDMRQATSPVHIIIHDFAANIVMLVAGFVICLQSSWRLTVLAFTVLTPVLHISREFSRWARKLMASQHTFICDAHGCAIQALTNIRTVRTFGAKGMELEKFQFHMQKFKDLGVKSAWGEGSSNLLSTLVQQGASFIILWYGGHLALKQEFPVGAIITFTYLWNRLSTAFTSLTDNLNEPVKAVSAGQRVFELMDLEPDIAEEGGEPFPSSKVGISFRNVDFSYQCRPDKKVLGGVTLDLEAGKTTAVVGKSGCGKSTLSKLLLRFYDPVKGAVYLNGVDLQQLHLLQYRANVGVVSQDTQLFRSSVSENITYGLRATEYTLQDVERAASLANADEFIRSLPEGYNTMVGESGHDLSGGQKQRLSIARALVRRPRILLLDEATSALDAENEAMVQEALDSLMQQMQGACTIMVIAHRLSTIKNADHIIVLHEGAVVEQGTHEELLQNDGNYASMISRQLHGDSGPKTLEQAMEDFTRLVEAVPAEQRNQLLIDIINLAKGMAS</sequence>
<feature type="transmembrane region" description="Helical" evidence="8">
    <location>
        <begin position="30"/>
        <end position="51"/>
    </location>
</feature>
<dbReference type="InterPro" id="IPR011527">
    <property type="entry name" value="ABC1_TM_dom"/>
</dbReference>
<evidence type="ECO:0000256" key="8">
    <source>
        <dbReference type="SAM" id="Phobius"/>
    </source>
</evidence>
<keyword evidence="12" id="KW-1185">Reference proteome</keyword>
<dbReference type="InterPro" id="IPR017871">
    <property type="entry name" value="ABC_transporter-like_CS"/>
</dbReference>
<keyword evidence="3 8" id="KW-0812">Transmembrane</keyword>
<dbReference type="OrthoDB" id="6500128at2759"/>
<dbReference type="InterPro" id="IPR027417">
    <property type="entry name" value="P-loop_NTPase"/>
</dbReference>
<keyword evidence="5" id="KW-0067">ATP-binding</keyword>
<dbReference type="GO" id="GO:0015421">
    <property type="term" value="F:ABC-type oligopeptide transporter activity"/>
    <property type="evidence" value="ECO:0007669"/>
    <property type="project" value="TreeGrafter"/>
</dbReference>
<dbReference type="EMBL" id="CAJNDS010000171">
    <property type="protein sequence ID" value="CAE7021584.1"/>
    <property type="molecule type" value="Genomic_DNA"/>
</dbReference>
<dbReference type="GO" id="GO:0005524">
    <property type="term" value="F:ATP binding"/>
    <property type="evidence" value="ECO:0007669"/>
    <property type="project" value="UniProtKB-KW"/>
</dbReference>
<dbReference type="GO" id="GO:0016887">
    <property type="term" value="F:ATP hydrolysis activity"/>
    <property type="evidence" value="ECO:0007669"/>
    <property type="project" value="InterPro"/>
</dbReference>
<evidence type="ECO:0000256" key="3">
    <source>
        <dbReference type="ARBA" id="ARBA00022692"/>
    </source>
</evidence>
<evidence type="ECO:0000256" key="2">
    <source>
        <dbReference type="ARBA" id="ARBA00022448"/>
    </source>
</evidence>
<keyword evidence="6 8" id="KW-1133">Transmembrane helix</keyword>
<comment type="subcellular location">
    <subcellularLocation>
        <location evidence="1">Membrane</location>
        <topology evidence="1">Multi-pass membrane protein</topology>
    </subcellularLocation>
</comment>
<comment type="caution">
    <text evidence="11">The sequence shown here is derived from an EMBL/GenBank/DDBJ whole genome shotgun (WGS) entry which is preliminary data.</text>
</comment>
<evidence type="ECO:0000313" key="12">
    <source>
        <dbReference type="Proteomes" id="UP000604046"/>
    </source>
</evidence>
<dbReference type="PROSITE" id="PS00211">
    <property type="entry name" value="ABC_TRANSPORTER_1"/>
    <property type="match status" value="1"/>
</dbReference>
<dbReference type="InterPro" id="IPR003439">
    <property type="entry name" value="ABC_transporter-like_ATP-bd"/>
</dbReference>
<dbReference type="GO" id="GO:0090374">
    <property type="term" value="P:oligopeptide export from mitochondrion"/>
    <property type="evidence" value="ECO:0007669"/>
    <property type="project" value="TreeGrafter"/>
</dbReference>
<organism evidence="11 12">
    <name type="scientific">Symbiodinium natans</name>
    <dbReference type="NCBI Taxonomy" id="878477"/>
    <lineage>
        <taxon>Eukaryota</taxon>
        <taxon>Sar</taxon>
        <taxon>Alveolata</taxon>
        <taxon>Dinophyceae</taxon>
        <taxon>Suessiales</taxon>
        <taxon>Symbiodiniaceae</taxon>
        <taxon>Symbiodinium</taxon>
    </lineage>
</organism>
<feature type="domain" description="ABC transporter" evidence="9">
    <location>
        <begin position="570"/>
        <end position="812"/>
    </location>
</feature>
<evidence type="ECO:0000256" key="5">
    <source>
        <dbReference type="ARBA" id="ARBA00022840"/>
    </source>
</evidence>
<dbReference type="PANTHER" id="PTHR43394">
    <property type="entry name" value="ATP-DEPENDENT PERMEASE MDL1, MITOCHONDRIAL"/>
    <property type="match status" value="1"/>
</dbReference>
<evidence type="ECO:0000256" key="1">
    <source>
        <dbReference type="ARBA" id="ARBA00004141"/>
    </source>
</evidence>
<dbReference type="Pfam" id="PF00664">
    <property type="entry name" value="ABC_membrane"/>
    <property type="match status" value="1"/>
</dbReference>
<dbReference type="InterPro" id="IPR003593">
    <property type="entry name" value="AAA+_ATPase"/>
</dbReference>
<name>A0A812I4Z5_9DINO</name>
<feature type="transmembrane region" description="Helical" evidence="8">
    <location>
        <begin position="368"/>
        <end position="386"/>
    </location>
</feature>
<evidence type="ECO:0000256" key="6">
    <source>
        <dbReference type="ARBA" id="ARBA00022989"/>
    </source>
</evidence>
<dbReference type="Gene3D" id="3.40.50.300">
    <property type="entry name" value="P-loop containing nucleotide triphosphate hydrolases"/>
    <property type="match status" value="1"/>
</dbReference>
<reference evidence="11" key="1">
    <citation type="submission" date="2021-02" db="EMBL/GenBank/DDBJ databases">
        <authorList>
            <person name="Dougan E. K."/>
            <person name="Rhodes N."/>
            <person name="Thang M."/>
            <person name="Chan C."/>
        </authorList>
    </citation>
    <scope>NUCLEOTIDE SEQUENCE</scope>
</reference>
<protein>
    <submittedName>
        <fullName evidence="11">Abcb8 protein</fullName>
    </submittedName>
</protein>
<feature type="domain" description="ABC transmembrane type-1" evidence="10">
    <location>
        <begin position="256"/>
        <end position="534"/>
    </location>
</feature>
<evidence type="ECO:0000259" key="9">
    <source>
        <dbReference type="PROSITE" id="PS50893"/>
    </source>
</evidence>
<feature type="transmembrane region" description="Helical" evidence="8">
    <location>
        <begin position="117"/>
        <end position="138"/>
    </location>
</feature>
<gene>
    <name evidence="11" type="primary">Abcb8</name>
    <name evidence="11" type="ORF">SNAT2548_LOCUS2858</name>
</gene>
<dbReference type="SUPFAM" id="SSF90123">
    <property type="entry name" value="ABC transporter transmembrane region"/>
    <property type="match status" value="1"/>
</dbReference>
<dbReference type="GO" id="GO:0005743">
    <property type="term" value="C:mitochondrial inner membrane"/>
    <property type="evidence" value="ECO:0007669"/>
    <property type="project" value="TreeGrafter"/>
</dbReference>
<proteinExistence type="predicted"/>
<dbReference type="PANTHER" id="PTHR43394:SF5">
    <property type="entry name" value="ABC TRANSPORTER B FAMILY"/>
    <property type="match status" value="1"/>
</dbReference>
<dbReference type="PROSITE" id="PS50929">
    <property type="entry name" value="ABC_TM1F"/>
    <property type="match status" value="1"/>
</dbReference>
<evidence type="ECO:0000256" key="4">
    <source>
        <dbReference type="ARBA" id="ARBA00022741"/>
    </source>
</evidence>
<evidence type="ECO:0000259" key="10">
    <source>
        <dbReference type="PROSITE" id="PS50929"/>
    </source>
</evidence>
<dbReference type="InterPro" id="IPR036640">
    <property type="entry name" value="ABC1_TM_sf"/>
</dbReference>
<dbReference type="Gene3D" id="1.20.1560.10">
    <property type="entry name" value="ABC transporter type 1, transmembrane domain"/>
    <property type="match status" value="1"/>
</dbReference>
<dbReference type="PROSITE" id="PS50893">
    <property type="entry name" value="ABC_TRANSPORTER_2"/>
    <property type="match status" value="1"/>
</dbReference>
<dbReference type="Proteomes" id="UP000604046">
    <property type="component" value="Unassembled WGS sequence"/>
</dbReference>
<accession>A0A812I4Z5</accession>
<feature type="transmembrane region" description="Helical" evidence="8">
    <location>
        <begin position="84"/>
        <end position="105"/>
    </location>
</feature>
<dbReference type="SUPFAM" id="SSF52540">
    <property type="entry name" value="P-loop containing nucleoside triphosphate hydrolases"/>
    <property type="match status" value="1"/>
</dbReference>
<dbReference type="AlphaFoldDB" id="A0A812I4Z5"/>
<dbReference type="InterPro" id="IPR039421">
    <property type="entry name" value="Type_1_exporter"/>
</dbReference>
<evidence type="ECO:0000256" key="7">
    <source>
        <dbReference type="ARBA" id="ARBA00023136"/>
    </source>
</evidence>
<dbReference type="Pfam" id="PF00005">
    <property type="entry name" value="ABC_tran"/>
    <property type="match status" value="1"/>
</dbReference>
<keyword evidence="2" id="KW-0813">Transport</keyword>
<dbReference type="FunFam" id="3.40.50.300:FF:000836">
    <property type="entry name" value="ABC transporter B family member 25"/>
    <property type="match status" value="1"/>
</dbReference>
<keyword evidence="4" id="KW-0547">Nucleotide-binding</keyword>
<keyword evidence="7 8" id="KW-0472">Membrane</keyword>
<dbReference type="SMART" id="SM00382">
    <property type="entry name" value="AAA"/>
    <property type="match status" value="1"/>
</dbReference>